<protein>
    <submittedName>
        <fullName evidence="1">Uncharacterized protein</fullName>
    </submittedName>
</protein>
<evidence type="ECO:0000313" key="2">
    <source>
        <dbReference type="Proteomes" id="UP000239735"/>
    </source>
</evidence>
<dbReference type="Proteomes" id="UP000239735">
    <property type="component" value="Unassembled WGS sequence"/>
</dbReference>
<proteinExistence type="predicted"/>
<dbReference type="AlphaFoldDB" id="A0A2N9L7N5"/>
<reference evidence="2" key="1">
    <citation type="submission" date="2018-02" db="EMBL/GenBank/DDBJ databases">
        <authorList>
            <person name="Hausmann B."/>
        </authorList>
    </citation>
    <scope>NUCLEOTIDE SEQUENCE [LARGE SCALE GENOMIC DNA]</scope>
    <source>
        <strain evidence="2">Peat soil MAG SbA5</strain>
    </source>
</reference>
<dbReference type="EMBL" id="OKRB01000078">
    <property type="protein sequence ID" value="SPE19307.1"/>
    <property type="molecule type" value="Genomic_DNA"/>
</dbReference>
<sequence length="201" mass="21924">MPGSGGFAENPLTTNPAVKIYPAVGRLNYPHPIFSKCCKANVFQTRSGIVRVRNNFHPVWRASDKAFVRLRMPDQSAMRAATIPWAIQMRATSAEEPSRLVQSLTGAILGCGGWVLSRGANDMGRISMLFEFERRSCVDIYGLLIAAGLELSHSGHIRFTELCQCTRSQPPDCGVEIASVDLDIQTLPVEMAGGVQMPGTM</sequence>
<gene>
    <name evidence="1" type="ORF">SBA5_220153</name>
</gene>
<evidence type="ECO:0000313" key="1">
    <source>
        <dbReference type="EMBL" id="SPE19307.1"/>
    </source>
</evidence>
<organism evidence="1 2">
    <name type="scientific">Candidatus Sulfuritelmatomonas gaucii</name>
    <dbReference type="NCBI Taxonomy" id="2043161"/>
    <lineage>
        <taxon>Bacteria</taxon>
        <taxon>Pseudomonadati</taxon>
        <taxon>Acidobacteriota</taxon>
        <taxon>Terriglobia</taxon>
        <taxon>Terriglobales</taxon>
        <taxon>Acidobacteriaceae</taxon>
        <taxon>Candidatus Sulfuritelmatomonas</taxon>
    </lineage>
</organism>
<name>A0A2N9L7N5_9BACT</name>
<accession>A0A2N9L7N5</accession>